<dbReference type="GO" id="GO:0005634">
    <property type="term" value="C:nucleus"/>
    <property type="evidence" value="ECO:0007669"/>
    <property type="project" value="UniProtKB-SubCell"/>
</dbReference>
<organism evidence="10">
    <name type="scientific">Bactrocera dorsalis</name>
    <name type="common">Oriental fruit fly</name>
    <name type="synonym">Dacus dorsalis</name>
    <dbReference type="NCBI Taxonomy" id="27457"/>
    <lineage>
        <taxon>Eukaryota</taxon>
        <taxon>Metazoa</taxon>
        <taxon>Ecdysozoa</taxon>
        <taxon>Arthropoda</taxon>
        <taxon>Hexapoda</taxon>
        <taxon>Insecta</taxon>
        <taxon>Pterygota</taxon>
        <taxon>Neoptera</taxon>
        <taxon>Endopterygota</taxon>
        <taxon>Diptera</taxon>
        <taxon>Brachycera</taxon>
        <taxon>Muscomorpha</taxon>
        <taxon>Tephritoidea</taxon>
        <taxon>Tephritidae</taxon>
        <taxon>Bactrocera</taxon>
        <taxon>Bactrocera</taxon>
    </lineage>
</organism>
<comment type="subcellular location">
    <subcellularLocation>
        <location evidence="1">Nucleus</location>
    </subcellularLocation>
</comment>
<evidence type="ECO:0000256" key="8">
    <source>
        <dbReference type="SAM" id="MobiDB-lite"/>
    </source>
</evidence>
<accession>A0A034WMP2</accession>
<dbReference type="SUPFAM" id="SSF53098">
    <property type="entry name" value="Ribonuclease H-like"/>
    <property type="match status" value="1"/>
</dbReference>
<evidence type="ECO:0000313" key="11">
    <source>
        <dbReference type="Proteomes" id="UP001652620"/>
    </source>
</evidence>
<dbReference type="FunFam" id="3.30.420.10:FF:000007">
    <property type="entry name" value="Interferon-stimulated exonuclease gene 20"/>
    <property type="match status" value="1"/>
</dbReference>
<dbReference type="GeneID" id="105223986"/>
<dbReference type="AlphaFoldDB" id="A0A034WMP2"/>
<dbReference type="GO" id="GO:0008408">
    <property type="term" value="F:3'-5' exonuclease activity"/>
    <property type="evidence" value="ECO:0007669"/>
    <property type="project" value="InterPro"/>
</dbReference>
<evidence type="ECO:0000256" key="2">
    <source>
        <dbReference type="ARBA" id="ARBA00010489"/>
    </source>
</evidence>
<dbReference type="KEGG" id="bdr:105223986"/>
<dbReference type="InterPro" id="IPR012337">
    <property type="entry name" value="RNaseH-like_sf"/>
</dbReference>
<dbReference type="InterPro" id="IPR037431">
    <property type="entry name" value="REX4_DEDDh_dom"/>
</dbReference>
<dbReference type="InterPro" id="IPR013520">
    <property type="entry name" value="Ribonucl_H"/>
</dbReference>
<evidence type="ECO:0000256" key="4">
    <source>
        <dbReference type="ARBA" id="ARBA00022722"/>
    </source>
</evidence>
<evidence type="ECO:0000256" key="7">
    <source>
        <dbReference type="ARBA" id="ARBA00023242"/>
    </source>
</evidence>
<dbReference type="GO" id="GO:0006364">
    <property type="term" value="P:rRNA processing"/>
    <property type="evidence" value="ECO:0007669"/>
    <property type="project" value="InterPro"/>
</dbReference>
<dbReference type="CDD" id="cd06144">
    <property type="entry name" value="REX4_like"/>
    <property type="match status" value="1"/>
</dbReference>
<dbReference type="Pfam" id="PF00929">
    <property type="entry name" value="RNase_T"/>
    <property type="match status" value="1"/>
</dbReference>
<keyword evidence="11" id="KW-1185">Reference proteome</keyword>
<feature type="region of interest" description="Disordered" evidence="8">
    <location>
        <begin position="1"/>
        <end position="31"/>
    </location>
</feature>
<keyword evidence="5" id="KW-0378">Hydrolase</keyword>
<dbReference type="PANTHER" id="PTHR12801:SF158">
    <property type="entry name" value="RNA EXONUCLEASE 4"/>
    <property type="match status" value="1"/>
</dbReference>
<feature type="region of interest" description="Disordered" evidence="8">
    <location>
        <begin position="112"/>
        <end position="166"/>
    </location>
</feature>
<evidence type="ECO:0000256" key="6">
    <source>
        <dbReference type="ARBA" id="ARBA00022839"/>
    </source>
</evidence>
<reference evidence="12" key="2">
    <citation type="submission" date="2025-04" db="UniProtKB">
        <authorList>
            <consortium name="RefSeq"/>
        </authorList>
    </citation>
    <scope>IDENTIFICATION</scope>
    <source>
        <strain evidence="12">Punador</strain>
    </source>
</reference>
<evidence type="ECO:0000313" key="10">
    <source>
        <dbReference type="EMBL" id="JAC55440.1"/>
    </source>
</evidence>
<reference evidence="10" key="1">
    <citation type="journal article" date="2014" name="BMC Genomics">
        <title>Characterizing the developmental transcriptome of the oriental fruit fly, Bactrocera dorsalis (Diptera: Tephritidae) through comparative genomic analysis with Drosophila melanogaster utilizing modENCODE datasets.</title>
        <authorList>
            <person name="Geib S.M."/>
            <person name="Calla B."/>
            <person name="Hall B."/>
            <person name="Hou S."/>
            <person name="Manoukis N.C."/>
        </authorList>
    </citation>
    <scope>NUCLEOTIDE SEQUENCE</scope>
    <source>
        <strain evidence="10">Punador</strain>
    </source>
</reference>
<dbReference type="RefSeq" id="XP_011200226.1">
    <property type="nucleotide sequence ID" value="XM_011201924.3"/>
</dbReference>
<dbReference type="Gene3D" id="3.30.420.10">
    <property type="entry name" value="Ribonuclease H-like superfamily/Ribonuclease H"/>
    <property type="match status" value="1"/>
</dbReference>
<comment type="similarity">
    <text evidence="2">Belongs to the REXO4 family.</text>
</comment>
<feature type="domain" description="Exonuclease" evidence="9">
    <location>
        <begin position="172"/>
        <end position="334"/>
    </location>
</feature>
<dbReference type="InterPro" id="IPR036397">
    <property type="entry name" value="RNaseH_sf"/>
</dbReference>
<dbReference type="InterPro" id="IPR047021">
    <property type="entry name" value="REXO1/3/4-like"/>
</dbReference>
<evidence type="ECO:0000259" key="9">
    <source>
        <dbReference type="SMART" id="SM00479"/>
    </source>
</evidence>
<protein>
    <recommendedName>
        <fullName evidence="3">RNA exonuclease 4</fullName>
    </recommendedName>
</protein>
<evidence type="ECO:0000256" key="5">
    <source>
        <dbReference type="ARBA" id="ARBA00022801"/>
    </source>
</evidence>
<dbReference type="OrthoDB" id="8191639at2759"/>
<name>A0A034WMP2_BACDO</name>
<evidence type="ECO:0000256" key="3">
    <source>
        <dbReference type="ARBA" id="ARBA00016937"/>
    </source>
</evidence>
<feature type="compositionally biased region" description="Polar residues" evidence="8">
    <location>
        <begin position="1"/>
        <end position="13"/>
    </location>
</feature>
<sequence>MSQQHPNPQQKSNEPVCADNNKKKGVTRQKIDQQNLKTKLFEVRASGDGGSVKQKHDFDYSNCQLLKSKSPLQATTGAYNQLKHKESITCMDQLQQQMQSILSCTEVNEKQHNCQHPNNAGSQRCSRRNSLNREQESNHHEAHDQHPNSENNRPLSKSARLRQKRKAAQRNKYVAIDCEMVGVGHNGQDDMLARVSIVNKQGEVLLDKFVKPWIKVTDYRTSISGIRPKDIENGEDFHLVQDEVVELLQGKILVGHAIRNDLAVLHIKHPYKNIRDTARYKPLCRLVSNGRTPSLKLLSQAILGMEIQIGEHNSVEDARAAMKIYNCLSGDWEKYVQKQQNNHHK</sequence>
<dbReference type="GO" id="GO:0003676">
    <property type="term" value="F:nucleic acid binding"/>
    <property type="evidence" value="ECO:0007669"/>
    <property type="project" value="InterPro"/>
</dbReference>
<gene>
    <name evidence="10" type="primary">REXO4</name>
    <name evidence="12" type="synonym">LOC105223986</name>
</gene>
<evidence type="ECO:0000256" key="1">
    <source>
        <dbReference type="ARBA" id="ARBA00004123"/>
    </source>
</evidence>
<dbReference type="SMART" id="SM00479">
    <property type="entry name" value="EXOIII"/>
    <property type="match status" value="1"/>
</dbReference>
<feature type="compositionally biased region" description="Basic and acidic residues" evidence="8">
    <location>
        <begin position="131"/>
        <end position="147"/>
    </location>
</feature>
<evidence type="ECO:0000313" key="12">
    <source>
        <dbReference type="RefSeq" id="XP_011200226.1"/>
    </source>
</evidence>
<dbReference type="Proteomes" id="UP001652620">
    <property type="component" value="Chromosome 5"/>
</dbReference>
<feature type="compositionally biased region" description="Polar residues" evidence="8">
    <location>
        <begin position="114"/>
        <end position="124"/>
    </location>
</feature>
<keyword evidence="6 10" id="KW-0269">Exonuclease</keyword>
<dbReference type="PANTHER" id="PTHR12801">
    <property type="entry name" value="RNA EXONUCLEASE REXO1 / RECO3 FAMILY MEMBER-RELATED"/>
    <property type="match status" value="1"/>
</dbReference>
<dbReference type="EMBL" id="GAKP01003512">
    <property type="protein sequence ID" value="JAC55440.1"/>
    <property type="molecule type" value="Transcribed_RNA"/>
</dbReference>
<keyword evidence="4" id="KW-0540">Nuclease</keyword>
<keyword evidence="7" id="KW-0539">Nucleus</keyword>
<proteinExistence type="inferred from homology"/>